<dbReference type="EMBL" id="RBNJ01000234">
    <property type="protein sequence ID" value="RUS35061.1"/>
    <property type="molecule type" value="Genomic_DNA"/>
</dbReference>
<feature type="active site" description="Nucleophile" evidence="4">
    <location>
        <position position="127"/>
    </location>
</feature>
<dbReference type="Gene3D" id="3.40.1090.10">
    <property type="entry name" value="Cytosolic phospholipase A2 catalytic domain"/>
    <property type="match status" value="2"/>
</dbReference>
<sequence length="429" mass="47573">MPMRRPNMASNRSPQFLRAQGRKNTMGSINSLNSINTLNSIKGQIEKYYPSLRVPTFGGLLTSRKNDGPSGLQNAASNDFARLARRLCGKSVALVLGGGGARGIGHIGVIRCMEEAGIPIDIIGGTSIGSFVGGLYARDADNVAVYGRAKMFSGRVTSVWRQALDLTYPITAWFTGMCQESSRGRWISSLHAQRVVQHRHEFNRGIWKCFMDSQIEDFWLPYFAVTTNITFSRMEVHTKGYAWRYVRASMSLSGYLPPICENGDMLVDGGYMDNLPVSVAKNMGADMIVAVDVASHDDTSPVYYGDSVSGWWSLMQSFNPFWKPNYKIPSIADIQSRLAYVSSVAKLEEAKVTKGCIYMKLPVQKWATLEFDKFDDILKAGYDHAKDIMSKWKKEGITLGRLNQIADGIDPITEAQGGLKGRIGRRNSI</sequence>
<dbReference type="InterPro" id="IPR050301">
    <property type="entry name" value="NTE"/>
</dbReference>
<feature type="short sequence motif" description="DGA/G" evidence="4">
    <location>
        <begin position="268"/>
        <end position="270"/>
    </location>
</feature>
<comment type="caution">
    <text evidence="6">The sequence shown here is derived from an EMBL/GenBank/DDBJ whole genome shotgun (WGS) entry which is preliminary data.</text>
</comment>
<dbReference type="GO" id="GO:0046486">
    <property type="term" value="P:glycerolipid metabolic process"/>
    <property type="evidence" value="ECO:0007669"/>
    <property type="project" value="UniProtKB-ARBA"/>
</dbReference>
<proteinExistence type="predicted"/>
<protein>
    <submittedName>
        <fullName evidence="6">Acyl transferase/acyl hydrolase/lysophospholipase</fullName>
    </submittedName>
</protein>
<evidence type="ECO:0000256" key="3">
    <source>
        <dbReference type="ARBA" id="ARBA00023098"/>
    </source>
</evidence>
<reference evidence="6 7" key="1">
    <citation type="journal article" date="2018" name="New Phytol.">
        <title>Phylogenomics of Endogonaceae and evolution of mycorrhizas within Mucoromycota.</title>
        <authorList>
            <person name="Chang Y."/>
            <person name="Desiro A."/>
            <person name="Na H."/>
            <person name="Sandor L."/>
            <person name="Lipzen A."/>
            <person name="Clum A."/>
            <person name="Barry K."/>
            <person name="Grigoriev I.V."/>
            <person name="Martin F.M."/>
            <person name="Stajich J.E."/>
            <person name="Smith M.E."/>
            <person name="Bonito G."/>
            <person name="Spatafora J.W."/>
        </authorList>
    </citation>
    <scope>NUCLEOTIDE SEQUENCE [LARGE SCALE GENOMIC DNA]</scope>
    <source>
        <strain evidence="6 7">AD002</strain>
    </source>
</reference>
<accession>A0A433QZ91</accession>
<keyword evidence="3 4" id="KW-0443">Lipid metabolism</keyword>
<dbReference type="FunFam" id="3.40.1090.10:FF:000018">
    <property type="entry name" value="Lysophospholipase NTE1"/>
    <property type="match status" value="1"/>
</dbReference>
<evidence type="ECO:0000256" key="4">
    <source>
        <dbReference type="PROSITE-ProRule" id="PRU01161"/>
    </source>
</evidence>
<keyword evidence="2 4" id="KW-0442">Lipid degradation</keyword>
<feature type="short sequence motif" description="GXGXXG" evidence="4">
    <location>
        <begin position="98"/>
        <end position="103"/>
    </location>
</feature>
<dbReference type="AlphaFoldDB" id="A0A433QZ91"/>
<dbReference type="GO" id="GO:0005783">
    <property type="term" value="C:endoplasmic reticulum"/>
    <property type="evidence" value="ECO:0007669"/>
    <property type="project" value="TreeGrafter"/>
</dbReference>
<feature type="short sequence motif" description="GXSXG" evidence="4">
    <location>
        <begin position="125"/>
        <end position="129"/>
    </location>
</feature>
<feature type="domain" description="PNPLA" evidence="5">
    <location>
        <begin position="94"/>
        <end position="281"/>
    </location>
</feature>
<dbReference type="Pfam" id="PF01734">
    <property type="entry name" value="Patatin"/>
    <property type="match status" value="1"/>
</dbReference>
<keyword evidence="6" id="KW-0808">Transferase</keyword>
<keyword evidence="7" id="KW-1185">Reference proteome</keyword>
<dbReference type="PANTHER" id="PTHR14226:SF29">
    <property type="entry name" value="NEUROPATHY TARGET ESTERASE SWS"/>
    <property type="match status" value="1"/>
</dbReference>
<evidence type="ECO:0000313" key="7">
    <source>
        <dbReference type="Proteomes" id="UP000274822"/>
    </source>
</evidence>
<evidence type="ECO:0000259" key="5">
    <source>
        <dbReference type="PROSITE" id="PS51635"/>
    </source>
</evidence>
<dbReference type="InterPro" id="IPR002641">
    <property type="entry name" value="PNPLA_dom"/>
</dbReference>
<organism evidence="6 7">
    <name type="scientific">Jimgerdemannia flammicorona</name>
    <dbReference type="NCBI Taxonomy" id="994334"/>
    <lineage>
        <taxon>Eukaryota</taxon>
        <taxon>Fungi</taxon>
        <taxon>Fungi incertae sedis</taxon>
        <taxon>Mucoromycota</taxon>
        <taxon>Mucoromycotina</taxon>
        <taxon>Endogonomycetes</taxon>
        <taxon>Endogonales</taxon>
        <taxon>Endogonaceae</taxon>
        <taxon>Jimgerdemannia</taxon>
    </lineage>
</organism>
<dbReference type="InterPro" id="IPR016035">
    <property type="entry name" value="Acyl_Trfase/lysoPLipase"/>
</dbReference>
<evidence type="ECO:0000256" key="2">
    <source>
        <dbReference type="ARBA" id="ARBA00022963"/>
    </source>
</evidence>
<dbReference type="Proteomes" id="UP000274822">
    <property type="component" value="Unassembled WGS sequence"/>
</dbReference>
<dbReference type="PROSITE" id="PS51635">
    <property type="entry name" value="PNPLA"/>
    <property type="match status" value="1"/>
</dbReference>
<evidence type="ECO:0000313" key="6">
    <source>
        <dbReference type="EMBL" id="RUS35061.1"/>
    </source>
</evidence>
<evidence type="ECO:0000256" key="1">
    <source>
        <dbReference type="ARBA" id="ARBA00022801"/>
    </source>
</evidence>
<name>A0A433QZ91_9FUNG</name>
<dbReference type="PANTHER" id="PTHR14226">
    <property type="entry name" value="NEUROPATHY TARGET ESTERASE/SWISS CHEESE D.MELANOGASTER"/>
    <property type="match status" value="1"/>
</dbReference>
<dbReference type="SUPFAM" id="SSF52151">
    <property type="entry name" value="FabD/lysophospholipase-like"/>
    <property type="match status" value="1"/>
</dbReference>
<dbReference type="GO" id="GO:0004622">
    <property type="term" value="F:phosphatidylcholine lysophospholipase activity"/>
    <property type="evidence" value="ECO:0007669"/>
    <property type="project" value="TreeGrafter"/>
</dbReference>
<keyword evidence="1 4" id="KW-0378">Hydrolase</keyword>
<dbReference type="GO" id="GO:0016042">
    <property type="term" value="P:lipid catabolic process"/>
    <property type="evidence" value="ECO:0007669"/>
    <property type="project" value="UniProtKB-UniRule"/>
</dbReference>
<dbReference type="GO" id="GO:0016740">
    <property type="term" value="F:transferase activity"/>
    <property type="evidence" value="ECO:0007669"/>
    <property type="project" value="UniProtKB-KW"/>
</dbReference>
<feature type="active site" description="Proton acceptor" evidence="4">
    <location>
        <position position="268"/>
    </location>
</feature>
<gene>
    <name evidence="6" type="ORF">BC938DRAFT_476344</name>
</gene>